<gene>
    <name evidence="1" type="ORF">F7D59_08015</name>
</gene>
<dbReference type="Pfam" id="PF19555">
    <property type="entry name" value="DUF6078"/>
    <property type="match status" value="1"/>
</dbReference>
<sequence length="145" mass="17316">MSKKEYTSLPKDYPVCEHSSCPMAATCLHQTAYSMMLEQNAEYLRLINPTRCSKDEACTYYRDKKPVIFARGFTNFQKRMYPQQYDQFMTTLILHFGRNQYFKRRRGDILLPPEEQEVIRLMLEKVGADSKMDFDKYEEHINWSV</sequence>
<dbReference type="Proteomes" id="UP000420635">
    <property type="component" value="Unassembled WGS sequence"/>
</dbReference>
<protein>
    <submittedName>
        <fullName evidence="1">Uncharacterized protein</fullName>
    </submittedName>
</protein>
<dbReference type="RefSeq" id="WP_153113638.1">
    <property type="nucleotide sequence ID" value="NZ_VZAS01000137.1"/>
</dbReference>
<proteinExistence type="predicted"/>
<reference evidence="2" key="1">
    <citation type="submission" date="2019-09" db="EMBL/GenBank/DDBJ databases">
        <title>Distinct polysaccharide growth profiles of human intestinal Prevotella copri isolates.</title>
        <authorList>
            <person name="Fehlner-Peach H."/>
            <person name="Magnabosco C."/>
            <person name="Raghavan V."/>
            <person name="Scher J.U."/>
            <person name="Tett A."/>
            <person name="Cox L.M."/>
            <person name="Gottsegen C."/>
            <person name="Watters A."/>
            <person name="Wiltshire- Gordon J.D."/>
            <person name="Segata N."/>
            <person name="Bonneau R."/>
            <person name="Littman D.R."/>
        </authorList>
    </citation>
    <scope>NUCLEOTIDE SEQUENCE [LARGE SCALE GENOMIC DNA]</scope>
    <source>
        <strain evidence="2">iP54</strain>
    </source>
</reference>
<evidence type="ECO:0000313" key="1">
    <source>
        <dbReference type="EMBL" id="MQN89792.1"/>
    </source>
</evidence>
<accession>A0A646HP19</accession>
<dbReference type="EMBL" id="VZBQ01000092">
    <property type="protein sequence ID" value="MQN89792.1"/>
    <property type="molecule type" value="Genomic_DNA"/>
</dbReference>
<organism evidence="1 2">
    <name type="scientific">Segatella copri</name>
    <dbReference type="NCBI Taxonomy" id="165179"/>
    <lineage>
        <taxon>Bacteria</taxon>
        <taxon>Pseudomonadati</taxon>
        <taxon>Bacteroidota</taxon>
        <taxon>Bacteroidia</taxon>
        <taxon>Bacteroidales</taxon>
        <taxon>Prevotellaceae</taxon>
        <taxon>Segatella</taxon>
    </lineage>
</organism>
<dbReference type="InterPro" id="IPR045724">
    <property type="entry name" value="DUF6078"/>
</dbReference>
<comment type="caution">
    <text evidence="1">The sequence shown here is derived from an EMBL/GenBank/DDBJ whole genome shotgun (WGS) entry which is preliminary data.</text>
</comment>
<name>A0A646HP19_9BACT</name>
<dbReference type="AlphaFoldDB" id="A0A646HP19"/>
<evidence type="ECO:0000313" key="2">
    <source>
        <dbReference type="Proteomes" id="UP000420635"/>
    </source>
</evidence>